<feature type="region of interest" description="Disordered" evidence="2">
    <location>
        <begin position="43"/>
        <end position="87"/>
    </location>
</feature>
<feature type="region of interest" description="Disordered" evidence="2">
    <location>
        <begin position="188"/>
        <end position="265"/>
    </location>
</feature>
<dbReference type="AlphaFoldDB" id="A0AAX4JKG8"/>
<keyword evidence="1" id="KW-0904">Protein phosphatase</keyword>
<dbReference type="PANTHER" id="PTHR12320">
    <property type="entry name" value="PROTEIN PHOSPHATASE 2C"/>
    <property type="match status" value="1"/>
</dbReference>
<dbReference type="SMART" id="SM00332">
    <property type="entry name" value="PP2Cc"/>
    <property type="match status" value="1"/>
</dbReference>
<feature type="region of interest" description="Disordered" evidence="2">
    <location>
        <begin position="652"/>
        <end position="680"/>
    </location>
</feature>
<feature type="compositionally biased region" description="Polar residues" evidence="2">
    <location>
        <begin position="43"/>
        <end position="73"/>
    </location>
</feature>
<dbReference type="Proteomes" id="UP001355207">
    <property type="component" value="Chromosome 1"/>
</dbReference>
<evidence type="ECO:0000313" key="4">
    <source>
        <dbReference type="EMBL" id="WWC85491.1"/>
    </source>
</evidence>
<feature type="domain" description="PPM-type phosphatase" evidence="3">
    <location>
        <begin position="351"/>
        <end position="732"/>
    </location>
</feature>
<feature type="compositionally biased region" description="Basic and acidic residues" evidence="2">
    <location>
        <begin position="515"/>
        <end position="526"/>
    </location>
</feature>
<dbReference type="RefSeq" id="XP_066072254.1">
    <property type="nucleotide sequence ID" value="XM_066216157.1"/>
</dbReference>
<keyword evidence="1" id="KW-0460">Magnesium</keyword>
<dbReference type="GO" id="GO:0046872">
    <property type="term" value="F:metal ion binding"/>
    <property type="evidence" value="ECO:0007669"/>
    <property type="project" value="UniProtKB-UniRule"/>
</dbReference>
<dbReference type="EC" id="3.1.3.16" evidence="1"/>
<feature type="compositionally biased region" description="Low complexity" evidence="2">
    <location>
        <begin position="188"/>
        <end position="204"/>
    </location>
</feature>
<dbReference type="PROSITE" id="PS51746">
    <property type="entry name" value="PPM_2"/>
    <property type="match status" value="1"/>
</dbReference>
<comment type="cofactor">
    <cofactor evidence="1">
        <name>Mn(2+)</name>
        <dbReference type="ChEBI" id="CHEBI:29035"/>
    </cofactor>
</comment>
<feature type="compositionally biased region" description="Polar residues" evidence="2">
    <location>
        <begin position="229"/>
        <end position="256"/>
    </location>
</feature>
<feature type="compositionally biased region" description="Polar residues" evidence="2">
    <location>
        <begin position="505"/>
        <end position="514"/>
    </location>
</feature>
<dbReference type="SMART" id="SM00331">
    <property type="entry name" value="PP2C_SIG"/>
    <property type="match status" value="1"/>
</dbReference>
<feature type="compositionally biased region" description="Pro residues" evidence="2">
    <location>
        <begin position="205"/>
        <end position="215"/>
    </location>
</feature>
<dbReference type="PANTHER" id="PTHR12320:SF84">
    <property type="entry name" value="PROTEIN PHOSPHATASE"/>
    <property type="match status" value="1"/>
</dbReference>
<comment type="similarity">
    <text evidence="1">Belongs to the PP2C family.</text>
</comment>
<evidence type="ECO:0000259" key="3">
    <source>
        <dbReference type="PROSITE" id="PS51746"/>
    </source>
</evidence>
<dbReference type="InterPro" id="IPR039123">
    <property type="entry name" value="PPTC7"/>
</dbReference>
<comment type="catalytic activity">
    <reaction evidence="1">
        <text>O-phospho-L-threonyl-[protein] + H2O = L-threonyl-[protein] + phosphate</text>
        <dbReference type="Rhea" id="RHEA:47004"/>
        <dbReference type="Rhea" id="RHEA-COMP:11060"/>
        <dbReference type="Rhea" id="RHEA-COMP:11605"/>
        <dbReference type="ChEBI" id="CHEBI:15377"/>
        <dbReference type="ChEBI" id="CHEBI:30013"/>
        <dbReference type="ChEBI" id="CHEBI:43474"/>
        <dbReference type="ChEBI" id="CHEBI:61977"/>
        <dbReference type="EC" id="3.1.3.16"/>
    </reaction>
</comment>
<reference evidence="4 5" key="1">
    <citation type="submission" date="2024-01" db="EMBL/GenBank/DDBJ databases">
        <title>Comparative genomics of Cryptococcus and Kwoniella reveals pathogenesis evolution and contrasting modes of karyotype evolution via chromosome fusion or intercentromeric recombination.</title>
        <authorList>
            <person name="Coelho M.A."/>
            <person name="David-Palma M."/>
            <person name="Shea T."/>
            <person name="Bowers K."/>
            <person name="McGinley-Smith S."/>
            <person name="Mohammad A.W."/>
            <person name="Gnirke A."/>
            <person name="Yurkov A.M."/>
            <person name="Nowrousian M."/>
            <person name="Sun S."/>
            <person name="Cuomo C.A."/>
            <person name="Heitman J."/>
        </authorList>
    </citation>
    <scope>NUCLEOTIDE SEQUENCE [LARGE SCALE GENOMIC DNA]</scope>
    <source>
        <strain evidence="4 5">CBS 6074</strain>
    </source>
</reference>
<organism evidence="4 5">
    <name type="scientific">Kwoniella dendrophila CBS 6074</name>
    <dbReference type="NCBI Taxonomy" id="1295534"/>
    <lineage>
        <taxon>Eukaryota</taxon>
        <taxon>Fungi</taxon>
        <taxon>Dikarya</taxon>
        <taxon>Basidiomycota</taxon>
        <taxon>Agaricomycotina</taxon>
        <taxon>Tremellomycetes</taxon>
        <taxon>Tremellales</taxon>
        <taxon>Cryptococcaceae</taxon>
        <taxon>Kwoniella</taxon>
    </lineage>
</organism>
<protein>
    <recommendedName>
        <fullName evidence="1">Protein phosphatase</fullName>
        <ecNumber evidence="1">3.1.3.16</ecNumber>
    </recommendedName>
</protein>
<evidence type="ECO:0000256" key="2">
    <source>
        <dbReference type="SAM" id="MobiDB-lite"/>
    </source>
</evidence>
<dbReference type="SUPFAM" id="SSF81606">
    <property type="entry name" value="PP2C-like"/>
    <property type="match status" value="1"/>
</dbReference>
<comment type="cofactor">
    <cofactor evidence="1">
        <name>Mg(2+)</name>
        <dbReference type="ChEBI" id="CHEBI:18420"/>
    </cofactor>
</comment>
<feature type="region of interest" description="Disordered" evidence="2">
    <location>
        <begin position="324"/>
        <end position="345"/>
    </location>
</feature>
<evidence type="ECO:0000256" key="1">
    <source>
        <dbReference type="RuleBase" id="RU366020"/>
    </source>
</evidence>
<feature type="compositionally biased region" description="Low complexity" evidence="2">
    <location>
        <begin position="476"/>
        <end position="501"/>
    </location>
</feature>
<dbReference type="Gene3D" id="3.60.40.10">
    <property type="entry name" value="PPM-type phosphatase domain"/>
    <property type="match status" value="2"/>
</dbReference>
<gene>
    <name evidence="4" type="ORF">L201_000355</name>
</gene>
<sequence>MSKPKPGLGKGLVRNLTVSQYPSQHHHHYASIITLAPVINQQHHNNGNSYSTSSSHDLGSSKKNNVANGWPNASSSSSSSSSSSISLLPTWDQPNDIVVPYHQPVPSSSRIRLKGSNHSIGHTSNHSRKYSSISVSPSAFLTSPIPPSLFFEKSLSYQYNALPNIHNHQPSPAQLSLEALLTSLEPSSFTSNTNSGFNSRSNFDNPPPDPPPSPSPGLGGDSSASSSSRGTYTNQSQTPVKTSRSTESHTVLSPNPLSLTTNNDINSNNNNSQFISFSSQPLLAINDNSTYDFNANNENSSELNTSTYSSTLIFHLGCSGLAKERIPSRRSSSSSSRPPTPPRQRSFVLPEVEIPTQIKSVGVGEDAYFARSDGLCIADGVGGWSRSSSKGSADAGRWSRLLTHFVEEEVSDWWNGKEYYLSSPKTNKSNKGKEKEKMIDKSSMENDQVKAKDQQQKKKQGWARETWENRSNFNKPSSSSSISVSASTSPKSPISSQPSRHSSSEAHVTSQSQAQKEDERERRPIDPVEIMQRGFEKCLACINAEGIHGSSTCLLALLHNSTLHIANLGDCCLLLIRKGEVVFRTQEMQHAFNFPLQVGTHSRDEPMKDAQRYDIAVKKGDVVILGSDGLMDNLFDEDILEIVLQYTAKSSTEESSSSSSSNNQLPTPPITPRNNDELPFSPQQISEELCNKARSVSEEVTATTPFMCKAIEEGIDFVGGKKDDISVLVGVIGDRDDAAGEDHQGGSRLKLHT</sequence>
<keyword evidence="1" id="KW-0378">Hydrolase</keyword>
<feature type="compositionally biased region" description="Basic and acidic residues" evidence="2">
    <location>
        <begin position="431"/>
        <end position="456"/>
    </location>
</feature>
<feature type="compositionally biased region" description="Low complexity" evidence="2">
    <location>
        <begin position="74"/>
        <end position="86"/>
    </location>
</feature>
<dbReference type="InterPro" id="IPR001932">
    <property type="entry name" value="PPM-type_phosphatase-like_dom"/>
</dbReference>
<keyword evidence="5" id="KW-1185">Reference proteome</keyword>
<name>A0AAX4JKG8_9TREE</name>
<keyword evidence="1" id="KW-0464">Manganese</keyword>
<evidence type="ECO:0000313" key="5">
    <source>
        <dbReference type="Proteomes" id="UP001355207"/>
    </source>
</evidence>
<dbReference type="InterPro" id="IPR036457">
    <property type="entry name" value="PPM-type-like_dom_sf"/>
</dbReference>
<keyword evidence="1" id="KW-0479">Metal-binding</keyword>
<dbReference type="GeneID" id="91091027"/>
<dbReference type="Pfam" id="PF07228">
    <property type="entry name" value="SpoIIE"/>
    <property type="match status" value="1"/>
</dbReference>
<feature type="region of interest" description="Disordered" evidence="2">
    <location>
        <begin position="107"/>
        <end position="129"/>
    </location>
</feature>
<dbReference type="GO" id="GO:0004722">
    <property type="term" value="F:protein serine/threonine phosphatase activity"/>
    <property type="evidence" value="ECO:0007669"/>
    <property type="project" value="UniProtKB-EC"/>
</dbReference>
<comment type="catalytic activity">
    <reaction evidence="1">
        <text>O-phospho-L-seryl-[protein] + H2O = L-seryl-[protein] + phosphate</text>
        <dbReference type="Rhea" id="RHEA:20629"/>
        <dbReference type="Rhea" id="RHEA-COMP:9863"/>
        <dbReference type="Rhea" id="RHEA-COMP:11604"/>
        <dbReference type="ChEBI" id="CHEBI:15377"/>
        <dbReference type="ChEBI" id="CHEBI:29999"/>
        <dbReference type="ChEBI" id="CHEBI:43474"/>
        <dbReference type="ChEBI" id="CHEBI:83421"/>
        <dbReference type="EC" id="3.1.3.16"/>
    </reaction>
</comment>
<proteinExistence type="inferred from homology"/>
<accession>A0AAX4JKG8</accession>
<feature type="region of interest" description="Disordered" evidence="2">
    <location>
        <begin position="421"/>
        <end position="527"/>
    </location>
</feature>
<dbReference type="EMBL" id="CP144098">
    <property type="protein sequence ID" value="WWC85491.1"/>
    <property type="molecule type" value="Genomic_DNA"/>
</dbReference>